<dbReference type="GO" id="GO:0003729">
    <property type="term" value="F:mRNA binding"/>
    <property type="evidence" value="ECO:0007669"/>
    <property type="project" value="TreeGrafter"/>
</dbReference>
<keyword evidence="1" id="KW-0694">RNA-binding</keyword>
<comment type="caution">
    <text evidence="4">The sequence shown here is derived from an EMBL/GenBank/DDBJ whole genome shotgun (WGS) entry which is preliminary data.</text>
</comment>
<name>A0A1X0P6X4_9TRYP</name>
<accession>A0A1X0P6X4</accession>
<protein>
    <submittedName>
        <fullName evidence="4">Mucin-associated surface protein (MASP)</fullName>
    </submittedName>
</protein>
<dbReference type="VEuPathDB" id="TriTrypDB:TM35_000033710"/>
<feature type="region of interest" description="Disordered" evidence="2">
    <location>
        <begin position="230"/>
        <end position="253"/>
    </location>
</feature>
<dbReference type="RefSeq" id="XP_028886684.1">
    <property type="nucleotide sequence ID" value="XM_029022138.1"/>
</dbReference>
<keyword evidence="5" id="KW-1185">Reference proteome</keyword>
<feature type="compositionally biased region" description="Basic and acidic residues" evidence="2">
    <location>
        <begin position="283"/>
        <end position="302"/>
    </location>
</feature>
<evidence type="ECO:0000259" key="3">
    <source>
        <dbReference type="PROSITE" id="PS50177"/>
    </source>
</evidence>
<dbReference type="OrthoDB" id="267764at2759"/>
<feature type="compositionally biased region" description="Low complexity" evidence="2">
    <location>
        <begin position="353"/>
        <end position="383"/>
    </location>
</feature>
<dbReference type="AlphaFoldDB" id="A0A1X0P6X4"/>
<feature type="domain" description="NTF2" evidence="3">
    <location>
        <begin position="11"/>
        <end position="123"/>
    </location>
</feature>
<evidence type="ECO:0000313" key="4">
    <source>
        <dbReference type="EMBL" id="ORC92618.1"/>
    </source>
</evidence>
<dbReference type="Gene3D" id="3.30.70.330">
    <property type="match status" value="1"/>
</dbReference>
<dbReference type="InterPro" id="IPR018222">
    <property type="entry name" value="Nuclear_transport_factor_2_euk"/>
</dbReference>
<dbReference type="GO" id="GO:0005829">
    <property type="term" value="C:cytosol"/>
    <property type="evidence" value="ECO:0007669"/>
    <property type="project" value="TreeGrafter"/>
</dbReference>
<dbReference type="Gene3D" id="3.10.450.50">
    <property type="match status" value="1"/>
</dbReference>
<proteinExistence type="predicted"/>
<dbReference type="GeneID" id="39981918"/>
<organism evidence="4 5">
    <name type="scientific">Trypanosoma theileri</name>
    <dbReference type="NCBI Taxonomy" id="67003"/>
    <lineage>
        <taxon>Eukaryota</taxon>
        <taxon>Discoba</taxon>
        <taxon>Euglenozoa</taxon>
        <taxon>Kinetoplastea</taxon>
        <taxon>Metakinetoplastina</taxon>
        <taxon>Trypanosomatida</taxon>
        <taxon>Trypanosomatidae</taxon>
        <taxon>Trypanosoma</taxon>
    </lineage>
</organism>
<feature type="region of interest" description="Disordered" evidence="2">
    <location>
        <begin position="165"/>
        <end position="218"/>
    </location>
</feature>
<feature type="compositionally biased region" description="Polar residues" evidence="2">
    <location>
        <begin position="195"/>
        <end position="218"/>
    </location>
</feature>
<dbReference type="SUPFAM" id="SSF54427">
    <property type="entry name" value="NTF2-like"/>
    <property type="match status" value="1"/>
</dbReference>
<evidence type="ECO:0000256" key="2">
    <source>
        <dbReference type="SAM" id="MobiDB-lite"/>
    </source>
</evidence>
<feature type="compositionally biased region" description="Low complexity" evidence="2">
    <location>
        <begin position="234"/>
        <end position="249"/>
    </location>
</feature>
<dbReference type="Proteomes" id="UP000192257">
    <property type="component" value="Unassembled WGS sequence"/>
</dbReference>
<sequence length="505" mass="54401">MTVASERQRRVAASFTRQYYTLMVQQPEKLSAFYTPHATFDHLGHKAEGTAEIETTIAALYPVQPNGSAQIHSLTVETTPNGHIHLAIKGSITTALNVTYNFTHDVELIEHETQPGSFGIVNDKRERTIKEEALQRWALETPPMFAQEAKKDAMEPIEQPAATTAVKALEKSPAKKSVEPPKKGESPASEKVAAVNSTVPERSVTVSPDSCANPSATDATVEKVAVKKLEEEGTATTTTTMPSTSAANTEVKKPKSFAEAILMGKRTGGAQGHAAPLKVVAKGGKEQSTEEPVKEKKEKNRESAAVAEKNGTKGAHRNGTSGKKPTAVTASAEGEKKNGKPSAEGGNHKEGFSNSNNNTTTNKNNNTNHNNNTSNNNNNNNNRNNKKKDADGRTLSRFVVFYDIIVKGLPHDATEETVREIIGTTAPVKLVNVLSQPDKKDPAVLRTFAFVQLDHDAIKEAGDDVKATVTKIVSSHKGKKGPNGQRYQIDEVREKYTAAPAEASA</sequence>
<dbReference type="InterPro" id="IPR039539">
    <property type="entry name" value="Ras_GTPase_bind_prot"/>
</dbReference>
<dbReference type="InterPro" id="IPR012677">
    <property type="entry name" value="Nucleotide-bd_a/b_plait_sf"/>
</dbReference>
<dbReference type="GO" id="GO:1990904">
    <property type="term" value="C:ribonucleoprotein complex"/>
    <property type="evidence" value="ECO:0007669"/>
    <property type="project" value="TreeGrafter"/>
</dbReference>
<feature type="compositionally biased region" description="Basic and acidic residues" evidence="2">
    <location>
        <begin position="168"/>
        <end position="185"/>
    </location>
</feature>
<dbReference type="Pfam" id="PF02136">
    <property type="entry name" value="NTF2"/>
    <property type="match status" value="1"/>
</dbReference>
<dbReference type="InterPro" id="IPR032710">
    <property type="entry name" value="NTF2-like_dom_sf"/>
</dbReference>
<dbReference type="PANTHER" id="PTHR10693">
    <property type="entry name" value="RAS GTPASE-ACTIVATING PROTEIN-BINDING PROTEIN"/>
    <property type="match status" value="1"/>
</dbReference>
<evidence type="ECO:0000256" key="1">
    <source>
        <dbReference type="ARBA" id="ARBA00022884"/>
    </source>
</evidence>
<dbReference type="InterPro" id="IPR002075">
    <property type="entry name" value="NTF2_dom"/>
</dbReference>
<reference evidence="4 5" key="1">
    <citation type="submission" date="2017-03" db="EMBL/GenBank/DDBJ databases">
        <title>An alternative strategy for trypanosome survival in the mammalian bloodstream revealed through genome and transcriptome analysis of the ubiquitous bovine parasite Trypanosoma (Megatrypanum) theileri.</title>
        <authorList>
            <person name="Kelly S."/>
            <person name="Ivens A."/>
            <person name="Mott A."/>
            <person name="O'Neill E."/>
            <person name="Emms D."/>
            <person name="Macleod O."/>
            <person name="Voorheis P."/>
            <person name="Matthews J."/>
            <person name="Matthews K."/>
            <person name="Carrington M."/>
        </authorList>
    </citation>
    <scope>NUCLEOTIDE SEQUENCE [LARGE SCALE GENOMIC DNA]</scope>
    <source>
        <strain evidence="4">Edinburgh</strain>
    </source>
</reference>
<dbReference type="PANTHER" id="PTHR10693:SF87">
    <property type="entry name" value="RRM DOMAIN-CONTAINING PROTEIN"/>
    <property type="match status" value="1"/>
</dbReference>
<gene>
    <name evidence="4" type="ORF">TM35_000033710</name>
</gene>
<evidence type="ECO:0000313" key="5">
    <source>
        <dbReference type="Proteomes" id="UP000192257"/>
    </source>
</evidence>
<dbReference type="PROSITE" id="PS50177">
    <property type="entry name" value="NTF2_DOMAIN"/>
    <property type="match status" value="1"/>
</dbReference>
<dbReference type="EMBL" id="NBCO01000003">
    <property type="protein sequence ID" value="ORC92618.1"/>
    <property type="molecule type" value="Genomic_DNA"/>
</dbReference>
<feature type="region of interest" description="Disordered" evidence="2">
    <location>
        <begin position="267"/>
        <end position="391"/>
    </location>
</feature>